<evidence type="ECO:0000313" key="2">
    <source>
        <dbReference type="Proteomes" id="UP000798662"/>
    </source>
</evidence>
<keyword evidence="2" id="KW-1185">Reference proteome</keyword>
<evidence type="ECO:0000313" key="1">
    <source>
        <dbReference type="EMBL" id="KAK1867866.1"/>
    </source>
</evidence>
<gene>
    <name evidence="1" type="ORF">I4F81_010363</name>
</gene>
<dbReference type="Proteomes" id="UP000798662">
    <property type="component" value="Chromosome 3"/>
</dbReference>
<sequence>MVPSHTAVTPPASSLVRSSPPRARCRNAAGLRAGRRCHGSWLQVGSAPCRGDGKSSRQSTRRRPHLAGAPSSLVLHTTTPHLSTRSPSVLFDSPPPPPHPSLKISPFPAPSCTPPCTPPGSIIALIARHFFQSEEKWHPHLLSSTPYTPPSWGTARHGHTPSAPQRPAA</sequence>
<name>A0ACC3CD01_PYRYE</name>
<proteinExistence type="predicted"/>
<dbReference type="EMBL" id="CM020620">
    <property type="protein sequence ID" value="KAK1867866.1"/>
    <property type="molecule type" value="Genomic_DNA"/>
</dbReference>
<comment type="caution">
    <text evidence="1">The sequence shown here is derived from an EMBL/GenBank/DDBJ whole genome shotgun (WGS) entry which is preliminary data.</text>
</comment>
<accession>A0ACC3CD01</accession>
<reference evidence="1" key="1">
    <citation type="submission" date="2019-11" db="EMBL/GenBank/DDBJ databases">
        <title>Nori genome reveals adaptations in red seaweeds to the harsh intertidal environment.</title>
        <authorList>
            <person name="Wang D."/>
            <person name="Mao Y."/>
        </authorList>
    </citation>
    <scope>NUCLEOTIDE SEQUENCE</scope>
    <source>
        <tissue evidence="1">Gametophyte</tissue>
    </source>
</reference>
<organism evidence="1 2">
    <name type="scientific">Pyropia yezoensis</name>
    <name type="common">Susabi-nori</name>
    <name type="synonym">Porphyra yezoensis</name>
    <dbReference type="NCBI Taxonomy" id="2788"/>
    <lineage>
        <taxon>Eukaryota</taxon>
        <taxon>Rhodophyta</taxon>
        <taxon>Bangiophyceae</taxon>
        <taxon>Bangiales</taxon>
        <taxon>Bangiaceae</taxon>
        <taxon>Pyropia</taxon>
    </lineage>
</organism>
<protein>
    <submittedName>
        <fullName evidence="1">Uncharacterized protein</fullName>
    </submittedName>
</protein>